<evidence type="ECO:0000313" key="7">
    <source>
        <dbReference type="Proteomes" id="UP000298663"/>
    </source>
</evidence>
<name>A0A4U5LYI8_STECR</name>
<keyword evidence="4" id="KW-0472">Membrane</keyword>
<feature type="domain" description="Receptor ligand binding region" evidence="5">
    <location>
        <begin position="46"/>
        <end position="178"/>
    </location>
</feature>
<dbReference type="PANTHER" id="PTHR44755">
    <property type="entry name" value="NATRIURETIC PEPTIDE RECEPTOR 3-RELATED"/>
    <property type="match status" value="1"/>
</dbReference>
<dbReference type="CDD" id="cd06352">
    <property type="entry name" value="PBP1_NPR_GC-like"/>
    <property type="match status" value="1"/>
</dbReference>
<dbReference type="InterPro" id="IPR001828">
    <property type="entry name" value="ANF_lig-bd_rcpt"/>
</dbReference>
<dbReference type="PANTHER" id="PTHR44755:SF8">
    <property type="entry name" value="RECEPTOR LIGAND BINDING REGION DOMAIN-CONTAINING PROTEIN"/>
    <property type="match status" value="1"/>
</dbReference>
<organism evidence="6 7">
    <name type="scientific">Steinernema carpocapsae</name>
    <name type="common">Entomopathogenic nematode</name>
    <dbReference type="NCBI Taxonomy" id="34508"/>
    <lineage>
        <taxon>Eukaryota</taxon>
        <taxon>Metazoa</taxon>
        <taxon>Ecdysozoa</taxon>
        <taxon>Nematoda</taxon>
        <taxon>Chromadorea</taxon>
        <taxon>Rhabditida</taxon>
        <taxon>Tylenchina</taxon>
        <taxon>Panagrolaimomorpha</taxon>
        <taxon>Strongyloidoidea</taxon>
        <taxon>Steinernematidae</taxon>
        <taxon>Steinernema</taxon>
    </lineage>
</organism>
<dbReference type="Gene3D" id="3.40.50.2300">
    <property type="match status" value="1"/>
</dbReference>
<gene>
    <name evidence="6" type="ORF">L596_028472</name>
</gene>
<keyword evidence="2" id="KW-0812">Transmembrane</keyword>
<proteinExistence type="predicted"/>
<evidence type="ECO:0000256" key="1">
    <source>
        <dbReference type="ARBA" id="ARBA00004370"/>
    </source>
</evidence>
<evidence type="ECO:0000313" key="6">
    <source>
        <dbReference type="EMBL" id="TKR61354.1"/>
    </source>
</evidence>
<evidence type="ECO:0000259" key="5">
    <source>
        <dbReference type="Pfam" id="PF01094"/>
    </source>
</evidence>
<dbReference type="InterPro" id="IPR028082">
    <property type="entry name" value="Peripla_BP_I"/>
</dbReference>
<dbReference type="OrthoDB" id="5867643at2759"/>
<dbReference type="GO" id="GO:0038023">
    <property type="term" value="F:signaling receptor activity"/>
    <property type="evidence" value="ECO:0007669"/>
    <property type="project" value="TreeGrafter"/>
</dbReference>
<evidence type="ECO:0000256" key="3">
    <source>
        <dbReference type="ARBA" id="ARBA00022989"/>
    </source>
</evidence>
<evidence type="ECO:0000256" key="2">
    <source>
        <dbReference type="ARBA" id="ARBA00022692"/>
    </source>
</evidence>
<dbReference type="Pfam" id="PF01094">
    <property type="entry name" value="ANF_receptor"/>
    <property type="match status" value="1"/>
</dbReference>
<reference evidence="6 7" key="2">
    <citation type="journal article" date="2019" name="G3 (Bethesda)">
        <title>Hybrid Assembly of the Genome of the Entomopathogenic Nematode Steinernema carpocapsae Identifies the X-Chromosome.</title>
        <authorList>
            <person name="Serra L."/>
            <person name="Macchietto M."/>
            <person name="Macias-Munoz A."/>
            <person name="McGill C.J."/>
            <person name="Rodriguez I.M."/>
            <person name="Rodriguez B."/>
            <person name="Murad R."/>
            <person name="Mortazavi A."/>
        </authorList>
    </citation>
    <scope>NUCLEOTIDE SEQUENCE [LARGE SCALE GENOMIC DNA]</scope>
    <source>
        <strain evidence="6 7">ALL</strain>
    </source>
</reference>
<keyword evidence="3" id="KW-1133">Transmembrane helix</keyword>
<comment type="subcellular location">
    <subcellularLocation>
        <location evidence="1">Membrane</location>
    </subcellularLocation>
</comment>
<reference evidence="6 7" key="1">
    <citation type="journal article" date="2015" name="Genome Biol.">
        <title>Comparative genomics of Steinernema reveals deeply conserved gene regulatory networks.</title>
        <authorList>
            <person name="Dillman A.R."/>
            <person name="Macchietto M."/>
            <person name="Porter C.F."/>
            <person name="Rogers A."/>
            <person name="Williams B."/>
            <person name="Antoshechkin I."/>
            <person name="Lee M.M."/>
            <person name="Goodwin Z."/>
            <person name="Lu X."/>
            <person name="Lewis E.E."/>
            <person name="Goodrich-Blair H."/>
            <person name="Stock S.P."/>
            <person name="Adams B.J."/>
            <person name="Sternberg P.W."/>
            <person name="Mortazavi A."/>
        </authorList>
    </citation>
    <scope>NUCLEOTIDE SEQUENCE [LARGE SCALE GENOMIC DNA]</scope>
    <source>
        <strain evidence="6 7">ALL</strain>
    </source>
</reference>
<dbReference type="STRING" id="34508.A0A4U5LYI8"/>
<dbReference type="AlphaFoldDB" id="A0A4U5LYI8"/>
<dbReference type="Proteomes" id="UP000298663">
    <property type="component" value="Unassembled WGS sequence"/>
</dbReference>
<keyword evidence="7" id="KW-1185">Reference proteome</keyword>
<protein>
    <recommendedName>
        <fullName evidence="5">Receptor ligand binding region domain-containing protein</fullName>
    </recommendedName>
</protein>
<dbReference type="SUPFAM" id="SSF53822">
    <property type="entry name" value="Periplasmic binding protein-like I"/>
    <property type="match status" value="1"/>
</dbReference>
<dbReference type="GO" id="GO:0007165">
    <property type="term" value="P:signal transduction"/>
    <property type="evidence" value="ECO:0007669"/>
    <property type="project" value="TreeGrafter"/>
</dbReference>
<dbReference type="EMBL" id="AZBU02000011">
    <property type="protein sequence ID" value="TKR61354.1"/>
    <property type="molecule type" value="Genomic_DNA"/>
</dbReference>
<evidence type="ECO:0000256" key="4">
    <source>
        <dbReference type="ARBA" id="ARBA00023136"/>
    </source>
</evidence>
<dbReference type="InterPro" id="IPR052612">
    <property type="entry name" value="ANP_Clearance_Receptor"/>
</dbReference>
<comment type="caution">
    <text evidence="6">The sequence shown here is derived from an EMBL/GenBank/DDBJ whole genome shotgun (WGS) entry which is preliminary data.</text>
</comment>
<dbReference type="GO" id="GO:0016020">
    <property type="term" value="C:membrane"/>
    <property type="evidence" value="ECO:0007669"/>
    <property type="project" value="UniProtKB-SubCell"/>
</dbReference>
<sequence length="187" mass="20779">MSGPTSHKSFLITGTMKRPATVLKIGMLFCNSTQRLRDLMGFAQSASAVTIAYERIQSEGLLKNINFTFVWYMDNCDESQAAGYTTQLIQRDQVAAIIGPSCSTSAIISGILGAFYNTAIFTWGAASSSELTDAVRFPTVASINANTFTLGLAIREVMFEYEWKEFALIYTMDKVQRKCDFLQQTLR</sequence>
<accession>A0A4U5LYI8</accession>
<dbReference type="GO" id="GO:0017046">
    <property type="term" value="F:peptide hormone binding"/>
    <property type="evidence" value="ECO:0007669"/>
    <property type="project" value="TreeGrafter"/>
</dbReference>